<evidence type="ECO:0008006" key="4">
    <source>
        <dbReference type="Google" id="ProtNLM"/>
    </source>
</evidence>
<dbReference type="Proteomes" id="UP000622580">
    <property type="component" value="Unassembled WGS sequence"/>
</dbReference>
<dbReference type="EMBL" id="JAGSGD010000001">
    <property type="protein sequence ID" value="MBR7620731.1"/>
    <property type="molecule type" value="Genomic_DNA"/>
</dbReference>
<dbReference type="AlphaFoldDB" id="A0A941HX57"/>
<organism evidence="1 3">
    <name type="scientific">Phenylobacterium glaciei</name>
    <dbReference type="NCBI Taxonomy" id="2803784"/>
    <lineage>
        <taxon>Bacteria</taxon>
        <taxon>Pseudomonadati</taxon>
        <taxon>Pseudomonadota</taxon>
        <taxon>Alphaproteobacteria</taxon>
        <taxon>Caulobacterales</taxon>
        <taxon>Caulobacteraceae</taxon>
        <taxon>Phenylobacterium</taxon>
    </lineage>
</organism>
<proteinExistence type="predicted"/>
<accession>A0A941HX57</accession>
<reference evidence="1" key="2">
    <citation type="submission" date="2021-04" db="EMBL/GenBank/DDBJ databases">
        <title>Draft genome assembly of strain Phenylobacterium sp. 20VBR1 using MiniION and Illumina platforms.</title>
        <authorList>
            <person name="Thomas F.A."/>
            <person name="Krishnan K.P."/>
            <person name="Sinha R.K."/>
        </authorList>
    </citation>
    <scope>NUCLEOTIDE SEQUENCE</scope>
    <source>
        <strain evidence="1">20VBR1</strain>
    </source>
</reference>
<dbReference type="EMBL" id="CP068570">
    <property type="protein sequence ID" value="QQZ49514.1"/>
    <property type="molecule type" value="Genomic_DNA"/>
</dbReference>
<sequence length="79" mass="9003">MTAKTISGEAFDAKFDAGEDIGDHIDWSTARRPGLEKRRVNVDFTDQMVRRLDIEAQRRGVTRQSLIKIWIADRLDGVS</sequence>
<dbReference type="Pfam" id="PF12441">
    <property type="entry name" value="CopG_antitoxin"/>
    <property type="match status" value="1"/>
</dbReference>
<dbReference type="GO" id="GO:0006355">
    <property type="term" value="P:regulation of DNA-templated transcription"/>
    <property type="evidence" value="ECO:0007669"/>
    <property type="project" value="InterPro"/>
</dbReference>
<reference evidence="2" key="1">
    <citation type="submission" date="2021-01" db="EMBL/GenBank/DDBJ databases">
        <title>Genome sequence of Phenylobacterium sp. 20VBR1 isolated from a valley glaceir, Ny-Alesund, Svalbard.</title>
        <authorList>
            <person name="Thomas F.A."/>
            <person name="Krishnan K.P."/>
            <person name="Sinha R.K."/>
        </authorList>
    </citation>
    <scope>NUCLEOTIDE SEQUENCE</scope>
    <source>
        <strain evidence="2">20VBR1</strain>
    </source>
</reference>
<keyword evidence="3" id="KW-1185">Reference proteome</keyword>
<evidence type="ECO:0000313" key="3">
    <source>
        <dbReference type="Proteomes" id="UP000622580"/>
    </source>
</evidence>
<dbReference type="NCBIfam" id="NF047399">
    <property type="entry name" value="BrnA_antitoxin_add"/>
    <property type="match status" value="1"/>
</dbReference>
<name>A0A941HX57_9CAUL</name>
<evidence type="ECO:0000313" key="1">
    <source>
        <dbReference type="EMBL" id="MBR7620731.1"/>
    </source>
</evidence>
<dbReference type="InterPro" id="IPR022148">
    <property type="entry name" value="CopG_antitoxin"/>
</dbReference>
<dbReference type="RefSeq" id="WP_215341456.1">
    <property type="nucleotide sequence ID" value="NZ_JAGSGD010000001.1"/>
</dbReference>
<protein>
    <recommendedName>
        <fullName evidence="4">CopG family transcriptional regulator</fullName>
    </recommendedName>
</protein>
<dbReference type="InterPro" id="IPR010985">
    <property type="entry name" value="Ribbon_hlx_hlx"/>
</dbReference>
<gene>
    <name evidence="1" type="ORF">JKL49_15160</name>
    <name evidence="2" type="ORF">JKL49_21495</name>
</gene>
<dbReference type="SUPFAM" id="SSF47598">
    <property type="entry name" value="Ribbon-helix-helix"/>
    <property type="match status" value="1"/>
</dbReference>
<evidence type="ECO:0000313" key="2">
    <source>
        <dbReference type="EMBL" id="QQZ49514.1"/>
    </source>
</evidence>